<sequence length="248" mass="28486">MENEAMKMGYTVLIGSADENASKFDLLAHLFQEQQVEGLILAPVEGCENTIQTMDALGVPFVLVDRYIKGKKLSSVRINNRTISKAIAQHFVSKSKQFPLVVSYETKLKHLSERREGFMKCFDGKIEEVKVSKDYIAKDIWDGLSTYWKSGSSYPDCIYFTSNKLAFEGLKFLLTHHRELIDEIEIVAFDNSIIYEMYPGNVYYVQQPLEDIAFNTLSILQRQIDNGLKLHEEVKLDAKLVLDKMEFF</sequence>
<dbReference type="AlphaFoldDB" id="A0A2W5ET18"/>
<evidence type="ECO:0000313" key="6">
    <source>
        <dbReference type="Proteomes" id="UP000249645"/>
    </source>
</evidence>
<dbReference type="PANTHER" id="PTHR30146">
    <property type="entry name" value="LACI-RELATED TRANSCRIPTIONAL REPRESSOR"/>
    <property type="match status" value="1"/>
</dbReference>
<comment type="caution">
    <text evidence="5">The sequence shown here is derived from an EMBL/GenBank/DDBJ whole genome shotgun (WGS) entry which is preliminary data.</text>
</comment>
<dbReference type="PANTHER" id="PTHR30146:SF109">
    <property type="entry name" value="HTH-TYPE TRANSCRIPTIONAL REGULATOR GALS"/>
    <property type="match status" value="1"/>
</dbReference>
<dbReference type="GO" id="GO:0003700">
    <property type="term" value="F:DNA-binding transcription factor activity"/>
    <property type="evidence" value="ECO:0007669"/>
    <property type="project" value="TreeGrafter"/>
</dbReference>
<dbReference type="SUPFAM" id="SSF53822">
    <property type="entry name" value="Periplasmic binding protein-like I"/>
    <property type="match status" value="1"/>
</dbReference>
<evidence type="ECO:0000313" key="5">
    <source>
        <dbReference type="EMBL" id="PZP44490.1"/>
    </source>
</evidence>
<name>A0A2W5ET18_9SPHI</name>
<keyword evidence="2" id="KW-0238">DNA-binding</keyword>
<evidence type="ECO:0000259" key="4">
    <source>
        <dbReference type="Pfam" id="PF00532"/>
    </source>
</evidence>
<feature type="domain" description="Periplasmic binding protein/LacI sugar binding" evidence="4">
    <location>
        <begin position="2"/>
        <end position="125"/>
    </location>
</feature>
<evidence type="ECO:0000256" key="2">
    <source>
        <dbReference type="ARBA" id="ARBA00023125"/>
    </source>
</evidence>
<proteinExistence type="predicted"/>
<evidence type="ECO:0000256" key="1">
    <source>
        <dbReference type="ARBA" id="ARBA00023015"/>
    </source>
</evidence>
<organism evidence="5 6">
    <name type="scientific">Pseudopedobacter saltans</name>
    <dbReference type="NCBI Taxonomy" id="151895"/>
    <lineage>
        <taxon>Bacteria</taxon>
        <taxon>Pseudomonadati</taxon>
        <taxon>Bacteroidota</taxon>
        <taxon>Sphingobacteriia</taxon>
        <taxon>Sphingobacteriales</taxon>
        <taxon>Sphingobacteriaceae</taxon>
        <taxon>Pseudopedobacter</taxon>
    </lineage>
</organism>
<dbReference type="InterPro" id="IPR001761">
    <property type="entry name" value="Peripla_BP/Lac1_sug-bd_dom"/>
</dbReference>
<dbReference type="EMBL" id="QFOI01000312">
    <property type="protein sequence ID" value="PZP44490.1"/>
    <property type="molecule type" value="Genomic_DNA"/>
</dbReference>
<protein>
    <recommendedName>
        <fullName evidence="4">Periplasmic binding protein/LacI sugar binding domain-containing protein</fullName>
    </recommendedName>
</protein>
<dbReference type="Gene3D" id="3.40.50.2300">
    <property type="match status" value="2"/>
</dbReference>
<accession>A0A2W5ET18</accession>
<evidence type="ECO:0000256" key="3">
    <source>
        <dbReference type="ARBA" id="ARBA00023163"/>
    </source>
</evidence>
<gene>
    <name evidence="5" type="ORF">DI598_14435</name>
</gene>
<dbReference type="InterPro" id="IPR028082">
    <property type="entry name" value="Peripla_BP_I"/>
</dbReference>
<dbReference type="GO" id="GO:0000976">
    <property type="term" value="F:transcription cis-regulatory region binding"/>
    <property type="evidence" value="ECO:0007669"/>
    <property type="project" value="TreeGrafter"/>
</dbReference>
<dbReference type="Pfam" id="PF00532">
    <property type="entry name" value="Peripla_BP_1"/>
    <property type="match status" value="1"/>
</dbReference>
<reference evidence="5 6" key="1">
    <citation type="submission" date="2017-11" db="EMBL/GenBank/DDBJ databases">
        <title>Infants hospitalized years apart are colonized by the same room-sourced microbial strains.</title>
        <authorList>
            <person name="Brooks B."/>
            <person name="Olm M.R."/>
            <person name="Firek B.A."/>
            <person name="Baker R."/>
            <person name="Thomas B.C."/>
            <person name="Morowitz M.J."/>
            <person name="Banfield J.F."/>
        </authorList>
    </citation>
    <scope>NUCLEOTIDE SEQUENCE [LARGE SCALE GENOMIC DNA]</scope>
    <source>
        <strain evidence="5">S2_009_000_R2_76</strain>
    </source>
</reference>
<dbReference type="Proteomes" id="UP000249645">
    <property type="component" value="Unassembled WGS sequence"/>
</dbReference>
<keyword evidence="3" id="KW-0804">Transcription</keyword>
<keyword evidence="1" id="KW-0805">Transcription regulation</keyword>